<dbReference type="Pfam" id="PF07452">
    <property type="entry name" value="CHRD"/>
    <property type="match status" value="1"/>
</dbReference>
<feature type="region of interest" description="Disordered" evidence="1">
    <location>
        <begin position="161"/>
        <end position="180"/>
    </location>
</feature>
<name>A0A5M3WT81_9ACTN</name>
<dbReference type="OrthoDB" id="8901345at2"/>
<dbReference type="Proteomes" id="UP000331127">
    <property type="component" value="Unassembled WGS sequence"/>
</dbReference>
<keyword evidence="5" id="KW-1185">Reference proteome</keyword>
<organism evidence="4 5">
    <name type="scientific">Acrocarpospora macrocephala</name>
    <dbReference type="NCBI Taxonomy" id="150177"/>
    <lineage>
        <taxon>Bacteria</taxon>
        <taxon>Bacillati</taxon>
        <taxon>Actinomycetota</taxon>
        <taxon>Actinomycetes</taxon>
        <taxon>Streptosporangiales</taxon>
        <taxon>Streptosporangiaceae</taxon>
        <taxon>Acrocarpospora</taxon>
    </lineage>
</organism>
<feature type="domain" description="CHRD" evidence="3">
    <location>
        <begin position="33"/>
        <end position="161"/>
    </location>
</feature>
<dbReference type="InterPro" id="IPR010895">
    <property type="entry name" value="CHRD"/>
</dbReference>
<evidence type="ECO:0000259" key="3">
    <source>
        <dbReference type="SMART" id="SM00754"/>
    </source>
</evidence>
<evidence type="ECO:0000313" key="5">
    <source>
        <dbReference type="Proteomes" id="UP000331127"/>
    </source>
</evidence>
<dbReference type="RefSeq" id="WP_155357205.1">
    <property type="nucleotide sequence ID" value="NZ_BAAAHL010000038.1"/>
</dbReference>
<accession>A0A5M3WT81</accession>
<protein>
    <recommendedName>
        <fullName evidence="3">CHRD domain-containing protein</fullName>
    </recommendedName>
</protein>
<keyword evidence="2" id="KW-0732">Signal</keyword>
<proteinExistence type="predicted"/>
<feature type="signal peptide" evidence="2">
    <location>
        <begin position="1"/>
        <end position="27"/>
    </location>
</feature>
<evidence type="ECO:0000313" key="4">
    <source>
        <dbReference type="EMBL" id="GES11850.1"/>
    </source>
</evidence>
<gene>
    <name evidence="4" type="ORF">Amac_054470</name>
</gene>
<feature type="chain" id="PRO_5038525987" description="CHRD domain-containing protein" evidence="2">
    <location>
        <begin position="28"/>
        <end position="180"/>
    </location>
</feature>
<evidence type="ECO:0000256" key="1">
    <source>
        <dbReference type="SAM" id="MobiDB-lite"/>
    </source>
</evidence>
<reference evidence="4 5" key="1">
    <citation type="submission" date="2019-10" db="EMBL/GenBank/DDBJ databases">
        <title>Whole genome shotgun sequence of Acrocarpospora macrocephala NBRC 16266.</title>
        <authorList>
            <person name="Ichikawa N."/>
            <person name="Kimura A."/>
            <person name="Kitahashi Y."/>
            <person name="Komaki H."/>
            <person name="Oguchi A."/>
        </authorList>
    </citation>
    <scope>NUCLEOTIDE SEQUENCE [LARGE SCALE GENOMIC DNA]</scope>
    <source>
        <strain evidence="4 5">NBRC 16266</strain>
    </source>
</reference>
<comment type="caution">
    <text evidence="4">The sequence shown here is derived from an EMBL/GenBank/DDBJ whole genome shotgun (WGS) entry which is preliminary data.</text>
</comment>
<evidence type="ECO:0000256" key="2">
    <source>
        <dbReference type="SAM" id="SignalP"/>
    </source>
</evidence>
<dbReference type="EMBL" id="BLAE01000033">
    <property type="protein sequence ID" value="GES11850.1"/>
    <property type="molecule type" value="Genomic_DNA"/>
</dbReference>
<sequence length="180" mass="18647">MRTPLAAAAILATTAVLTLPAASAASAAESADHGYRAVELTGKQEIPGPGDRDGVGTFAWKVNGWRLCYILTSHKIGAPIAAHIHKGAKGVAGPIVVTLKTPVHGFATGCVTAVGKQNSDNAALRLTRAELKAIVKSPQLYYANVHNETFPAGAIRAQLATGSAKPAPDTTPTMEPPHHY</sequence>
<dbReference type="SMART" id="SM00754">
    <property type="entry name" value="CHRD"/>
    <property type="match status" value="1"/>
</dbReference>
<dbReference type="AlphaFoldDB" id="A0A5M3WT81"/>